<feature type="domain" description="F-box" evidence="4">
    <location>
        <begin position="26"/>
        <end position="72"/>
    </location>
</feature>
<proteinExistence type="inferred from homology"/>
<comment type="similarity">
    <text evidence="1">Belongs to the WD repeat MET30/SCONB/SCON-2 family.</text>
</comment>
<sequence>MNRKRRRSNGNEDVPLPKRTRTISPNDRLSRLSSELLIRIFHHLPIHTLLQCQTISHRLYTLTSDSQIWKSLYYSRFVLPRALRIPGIKNAPPENEGALQFSSRRSKWLEDDTLINRKDGRKTDWKKQYRLRHNWSIGACEVQEIRVREQRREKGMLVKLAEGCVVTVDKEEGLRAWDLRKRSLIASCVLDNSSAPTCVAVDDIGMNRLGIAVGFEDGSWGTWRLDTEIQSFEREYLHPRSSNGLLSAIAYAQPYVLTITDAQLLSLYTFTPDPAKQDPRLLASLKSHTCWPPLSLSIRLMPSTIIASIAYSLPTFVSGYTVGIQELHLSPVTGTITSSRLTSALPQGFSSISVSSSPSSGASSPLPSYRSPNGLSGNTITPPTSLSYAHPYILATHPDNTLSLYLCTSTASALSLSQGTKLWGHTSSVSSAEITARGKAVSVSTRGNELRVWSLEGSFSTSRPTRKAKEQLRDRSVQIRHPPLQLSSLVKDANWNYEDITACKHWVGFDDEVVIVLKEEAGGTQALVVYDFT</sequence>
<dbReference type="Pfam" id="PF25499">
    <property type="entry name" value="Beta-prop_pof12"/>
    <property type="match status" value="1"/>
</dbReference>
<feature type="repeat" description="WD" evidence="2">
    <location>
        <begin position="422"/>
        <end position="456"/>
    </location>
</feature>
<dbReference type="InterPro" id="IPR036047">
    <property type="entry name" value="F-box-like_dom_sf"/>
</dbReference>
<evidence type="ECO:0000259" key="4">
    <source>
        <dbReference type="PROSITE" id="PS50181"/>
    </source>
</evidence>
<gene>
    <name evidence="5" type="ORF">BJ875DRAFT_369467</name>
</gene>
<dbReference type="Proteomes" id="UP000824998">
    <property type="component" value="Unassembled WGS sequence"/>
</dbReference>
<dbReference type="SUPFAM" id="SSF81383">
    <property type="entry name" value="F-box domain"/>
    <property type="match status" value="1"/>
</dbReference>
<keyword evidence="2" id="KW-0853">WD repeat</keyword>
<dbReference type="Gene3D" id="1.20.1280.50">
    <property type="match status" value="1"/>
</dbReference>
<dbReference type="InterPro" id="IPR015943">
    <property type="entry name" value="WD40/YVTN_repeat-like_dom_sf"/>
</dbReference>
<feature type="region of interest" description="Disordered" evidence="3">
    <location>
        <begin position="1"/>
        <end position="25"/>
    </location>
</feature>
<dbReference type="InterPro" id="IPR001810">
    <property type="entry name" value="F-box_dom"/>
</dbReference>
<accession>A0A9P7YR35</accession>
<dbReference type="PROSITE" id="PS50082">
    <property type="entry name" value="WD_REPEATS_2"/>
    <property type="match status" value="1"/>
</dbReference>
<evidence type="ECO:0000256" key="2">
    <source>
        <dbReference type="PROSITE-ProRule" id="PRU00221"/>
    </source>
</evidence>
<evidence type="ECO:0000256" key="1">
    <source>
        <dbReference type="ARBA" id="ARBA00007968"/>
    </source>
</evidence>
<keyword evidence="6" id="KW-1185">Reference proteome</keyword>
<dbReference type="Pfam" id="PF12937">
    <property type="entry name" value="F-box-like"/>
    <property type="match status" value="1"/>
</dbReference>
<protein>
    <recommendedName>
        <fullName evidence="4">F-box domain-containing protein</fullName>
    </recommendedName>
</protein>
<evidence type="ECO:0000313" key="6">
    <source>
        <dbReference type="Proteomes" id="UP000824998"/>
    </source>
</evidence>
<dbReference type="EMBL" id="MU251382">
    <property type="protein sequence ID" value="KAG9237695.1"/>
    <property type="molecule type" value="Genomic_DNA"/>
</dbReference>
<name>A0A9P7YR35_9HELO</name>
<organism evidence="5 6">
    <name type="scientific">Amylocarpus encephaloides</name>
    <dbReference type="NCBI Taxonomy" id="45428"/>
    <lineage>
        <taxon>Eukaryota</taxon>
        <taxon>Fungi</taxon>
        <taxon>Dikarya</taxon>
        <taxon>Ascomycota</taxon>
        <taxon>Pezizomycotina</taxon>
        <taxon>Leotiomycetes</taxon>
        <taxon>Helotiales</taxon>
        <taxon>Helotiales incertae sedis</taxon>
        <taxon>Amylocarpus</taxon>
    </lineage>
</organism>
<dbReference type="AlphaFoldDB" id="A0A9P7YR35"/>
<evidence type="ECO:0000256" key="3">
    <source>
        <dbReference type="SAM" id="MobiDB-lite"/>
    </source>
</evidence>
<feature type="region of interest" description="Disordered" evidence="3">
    <location>
        <begin position="355"/>
        <end position="377"/>
    </location>
</feature>
<dbReference type="OrthoDB" id="3219396at2759"/>
<feature type="compositionally biased region" description="Low complexity" evidence="3">
    <location>
        <begin position="355"/>
        <end position="371"/>
    </location>
</feature>
<reference evidence="5" key="1">
    <citation type="journal article" date="2021" name="IMA Fungus">
        <title>Genomic characterization of three marine fungi, including Emericellopsis atlantica sp. nov. with signatures of a generalist lifestyle and marine biomass degradation.</title>
        <authorList>
            <person name="Hagestad O.C."/>
            <person name="Hou L."/>
            <person name="Andersen J.H."/>
            <person name="Hansen E.H."/>
            <person name="Altermark B."/>
            <person name="Li C."/>
            <person name="Kuhnert E."/>
            <person name="Cox R.J."/>
            <person name="Crous P.W."/>
            <person name="Spatafora J.W."/>
            <person name="Lail K."/>
            <person name="Amirebrahimi M."/>
            <person name="Lipzen A."/>
            <person name="Pangilinan J."/>
            <person name="Andreopoulos W."/>
            <person name="Hayes R.D."/>
            <person name="Ng V."/>
            <person name="Grigoriev I.V."/>
            <person name="Jackson S.A."/>
            <person name="Sutton T.D.S."/>
            <person name="Dobson A.D.W."/>
            <person name="Rama T."/>
        </authorList>
    </citation>
    <scope>NUCLEOTIDE SEQUENCE</scope>
    <source>
        <strain evidence="5">TRa018bII</strain>
    </source>
</reference>
<evidence type="ECO:0000313" key="5">
    <source>
        <dbReference type="EMBL" id="KAG9237695.1"/>
    </source>
</evidence>
<dbReference type="SUPFAM" id="SSF50978">
    <property type="entry name" value="WD40 repeat-like"/>
    <property type="match status" value="1"/>
</dbReference>
<dbReference type="InterPro" id="IPR001680">
    <property type="entry name" value="WD40_rpt"/>
</dbReference>
<dbReference type="Gene3D" id="2.130.10.10">
    <property type="entry name" value="YVTN repeat-like/Quinoprotein amine dehydrogenase"/>
    <property type="match status" value="1"/>
</dbReference>
<dbReference type="PROSITE" id="PS50181">
    <property type="entry name" value="FBOX"/>
    <property type="match status" value="1"/>
</dbReference>
<dbReference type="InterPro" id="IPR036322">
    <property type="entry name" value="WD40_repeat_dom_sf"/>
</dbReference>
<comment type="caution">
    <text evidence="5">The sequence shown here is derived from an EMBL/GenBank/DDBJ whole genome shotgun (WGS) entry which is preliminary data.</text>
</comment>
<dbReference type="SMART" id="SM00256">
    <property type="entry name" value="FBOX"/>
    <property type="match status" value="1"/>
</dbReference>